<feature type="transmembrane region" description="Helical" evidence="1">
    <location>
        <begin position="12"/>
        <end position="29"/>
    </location>
</feature>
<feature type="transmembrane region" description="Helical" evidence="1">
    <location>
        <begin position="82"/>
        <end position="102"/>
    </location>
</feature>
<keyword evidence="3" id="KW-1185">Reference proteome</keyword>
<dbReference type="PANTHER" id="PTHR40465:SF1">
    <property type="entry name" value="DUF6534 DOMAIN-CONTAINING PROTEIN"/>
    <property type="match status" value="1"/>
</dbReference>
<feature type="transmembrane region" description="Helical" evidence="1">
    <location>
        <begin position="41"/>
        <end position="62"/>
    </location>
</feature>
<sequence>MCSSGPLLLANLLHWGLFGTLSVQSYLYYQAFPKDKLSTKWLVYSVYALELVETILITYGAFAAFGYGFGDISALTNVNFDWLSIPVMSGLVAFVGQSFYAYRIHLLSKSWIISALIVIMALTSSVGGFLTGAFVLEAGNLALLNTRKVSAAAGVWCGASAFSDIIIAVSMIYYLSKRDTGYRNAGLDFQVVRLTIETGALT</sequence>
<keyword evidence="1" id="KW-0812">Transmembrane</keyword>
<organism evidence="2 3">
    <name type="scientific">Mycena rosella</name>
    <name type="common">Pink bonnet</name>
    <name type="synonym">Agaricus rosellus</name>
    <dbReference type="NCBI Taxonomy" id="1033263"/>
    <lineage>
        <taxon>Eukaryota</taxon>
        <taxon>Fungi</taxon>
        <taxon>Dikarya</taxon>
        <taxon>Basidiomycota</taxon>
        <taxon>Agaricomycotina</taxon>
        <taxon>Agaricomycetes</taxon>
        <taxon>Agaricomycetidae</taxon>
        <taxon>Agaricales</taxon>
        <taxon>Marasmiineae</taxon>
        <taxon>Mycenaceae</taxon>
        <taxon>Mycena</taxon>
    </lineage>
</organism>
<dbReference type="AlphaFoldDB" id="A0AAD7M6K6"/>
<evidence type="ECO:0000313" key="2">
    <source>
        <dbReference type="EMBL" id="KAJ7703724.1"/>
    </source>
</evidence>
<feature type="transmembrane region" description="Helical" evidence="1">
    <location>
        <begin position="153"/>
        <end position="175"/>
    </location>
</feature>
<evidence type="ECO:0000313" key="3">
    <source>
        <dbReference type="Proteomes" id="UP001221757"/>
    </source>
</evidence>
<dbReference type="PANTHER" id="PTHR40465">
    <property type="entry name" value="CHROMOSOME 1, WHOLE GENOME SHOTGUN SEQUENCE"/>
    <property type="match status" value="1"/>
</dbReference>
<dbReference type="Proteomes" id="UP001221757">
    <property type="component" value="Unassembled WGS sequence"/>
</dbReference>
<proteinExistence type="predicted"/>
<reference evidence="2" key="1">
    <citation type="submission" date="2023-03" db="EMBL/GenBank/DDBJ databases">
        <title>Massive genome expansion in bonnet fungi (Mycena s.s.) driven by repeated elements and novel gene families across ecological guilds.</title>
        <authorList>
            <consortium name="Lawrence Berkeley National Laboratory"/>
            <person name="Harder C.B."/>
            <person name="Miyauchi S."/>
            <person name="Viragh M."/>
            <person name="Kuo A."/>
            <person name="Thoen E."/>
            <person name="Andreopoulos B."/>
            <person name="Lu D."/>
            <person name="Skrede I."/>
            <person name="Drula E."/>
            <person name="Henrissat B."/>
            <person name="Morin E."/>
            <person name="Kohler A."/>
            <person name="Barry K."/>
            <person name="LaButti K."/>
            <person name="Morin E."/>
            <person name="Salamov A."/>
            <person name="Lipzen A."/>
            <person name="Mereny Z."/>
            <person name="Hegedus B."/>
            <person name="Baldrian P."/>
            <person name="Stursova M."/>
            <person name="Weitz H."/>
            <person name="Taylor A."/>
            <person name="Grigoriev I.V."/>
            <person name="Nagy L.G."/>
            <person name="Martin F."/>
            <person name="Kauserud H."/>
        </authorList>
    </citation>
    <scope>NUCLEOTIDE SEQUENCE</scope>
    <source>
        <strain evidence="2">CBHHK067</strain>
    </source>
</reference>
<gene>
    <name evidence="2" type="ORF">B0H17DRAFT_1194207</name>
</gene>
<accession>A0AAD7M6K6</accession>
<comment type="caution">
    <text evidence="2">The sequence shown here is derived from an EMBL/GenBank/DDBJ whole genome shotgun (WGS) entry which is preliminary data.</text>
</comment>
<dbReference type="EMBL" id="JARKIE010000012">
    <property type="protein sequence ID" value="KAJ7703724.1"/>
    <property type="molecule type" value="Genomic_DNA"/>
</dbReference>
<keyword evidence="1" id="KW-0472">Membrane</keyword>
<keyword evidence="1" id="KW-1133">Transmembrane helix</keyword>
<evidence type="ECO:0000256" key="1">
    <source>
        <dbReference type="SAM" id="Phobius"/>
    </source>
</evidence>
<feature type="transmembrane region" description="Helical" evidence="1">
    <location>
        <begin position="111"/>
        <end position="133"/>
    </location>
</feature>
<protein>
    <submittedName>
        <fullName evidence="2">Uncharacterized protein</fullName>
    </submittedName>
</protein>
<name>A0AAD7M6K6_MYCRO</name>